<dbReference type="RefSeq" id="WP_053099651.1">
    <property type="nucleotide sequence ID" value="NZ_CP012365.1"/>
</dbReference>
<reference evidence="1 2" key="1">
    <citation type="journal article" date="2015" name="Genome Announc.">
        <title>Genome Sequences of Oblitimonas alkaliphila gen. nov. sp. nov. (Proposed), a Novel Bacterium of the Pseudomonadaceae Family.</title>
        <authorList>
            <person name="Lauer A.C."/>
            <person name="Nicholson A.C."/>
            <person name="Humrighouse B.W."/>
            <person name="Emery B."/>
            <person name="Drobish A."/>
            <person name="Juieng P."/>
            <person name="Loparev V."/>
            <person name="McQuiston J.R."/>
        </authorList>
    </citation>
    <scope>NUCLEOTIDE SEQUENCE [LARGE SCALE GENOMIC DNA]</scope>
    <source>
        <strain evidence="1 2">E5571</strain>
    </source>
</reference>
<protein>
    <recommendedName>
        <fullName evidence="3">Oxidoreductase</fullName>
    </recommendedName>
</protein>
<dbReference type="PIRSF" id="PIRSF030820">
    <property type="entry name" value="UCP030820"/>
    <property type="match status" value="1"/>
</dbReference>
<dbReference type="Proteomes" id="UP000063953">
    <property type="component" value="Chromosome"/>
</dbReference>
<dbReference type="AlphaFoldDB" id="A0A0K1XC45"/>
<evidence type="ECO:0000313" key="1">
    <source>
        <dbReference type="EMBL" id="AKX58742.1"/>
    </source>
</evidence>
<dbReference type="STRING" id="1697053.AKN87_03570"/>
<evidence type="ECO:0008006" key="3">
    <source>
        <dbReference type="Google" id="ProtNLM"/>
    </source>
</evidence>
<dbReference type="InterPro" id="IPR008318">
    <property type="entry name" value="UCP030820"/>
</dbReference>
<keyword evidence="2" id="KW-1185">Reference proteome</keyword>
<dbReference type="EMBL" id="CP012365">
    <property type="protein sequence ID" value="AKX58742.1"/>
    <property type="molecule type" value="Genomic_DNA"/>
</dbReference>
<proteinExistence type="predicted"/>
<accession>A0A0K1XC45</accession>
<name>A0A0K1XC45_9GAMM</name>
<organism evidence="1 2">
    <name type="scientific">Thiopseudomonas alkaliphila</name>
    <dbReference type="NCBI Taxonomy" id="1697053"/>
    <lineage>
        <taxon>Bacteria</taxon>
        <taxon>Pseudomonadati</taxon>
        <taxon>Pseudomonadota</taxon>
        <taxon>Gammaproteobacteria</taxon>
        <taxon>Pseudomonadales</taxon>
        <taxon>Pseudomonadaceae</taxon>
        <taxon>Thiopseudomonas</taxon>
    </lineage>
</organism>
<evidence type="ECO:0000313" key="2">
    <source>
        <dbReference type="Proteomes" id="UP000063953"/>
    </source>
</evidence>
<dbReference type="Pfam" id="PF06073">
    <property type="entry name" value="DUF934"/>
    <property type="match status" value="1"/>
</dbReference>
<gene>
    <name evidence="1" type="ORF">AKN88_01470</name>
</gene>
<sequence>MQVLINPQHQVIANDWLLLSTEAELTAEYLAQLAGKNLLVPSALWSVVHQALAGHANLGLYLESHELIEQLIEELKPALLQQPLIALHFASFTDGRHFTNARLLRERYQFNGEIRAIGDVAVDQLFYLQRCGFNSFTVQAADQTLALTQLNAHQPSYQAACDEHLPLYRRRLAL</sequence>